<feature type="compositionally biased region" description="Basic residues" evidence="7">
    <location>
        <begin position="120"/>
        <end position="129"/>
    </location>
</feature>
<dbReference type="GO" id="GO:0003723">
    <property type="term" value="F:RNA binding"/>
    <property type="evidence" value="ECO:0007669"/>
    <property type="project" value="InterPro"/>
</dbReference>
<dbReference type="InterPro" id="IPR020097">
    <property type="entry name" value="PsdUridine_synth_TruA_a/b_dom"/>
</dbReference>
<evidence type="ECO:0000256" key="2">
    <source>
        <dbReference type="ARBA" id="ARBA00022694"/>
    </source>
</evidence>
<reference evidence="9 10" key="1">
    <citation type="submission" date="2022-09" db="EMBL/GenBank/DDBJ databases">
        <authorList>
            <person name="Palmer J.M."/>
        </authorList>
    </citation>
    <scope>NUCLEOTIDE SEQUENCE [LARGE SCALE GENOMIC DNA]</scope>
    <source>
        <strain evidence="9 10">DSM 7382</strain>
    </source>
</reference>
<evidence type="ECO:0000259" key="8">
    <source>
        <dbReference type="Pfam" id="PF01416"/>
    </source>
</evidence>
<dbReference type="Proteomes" id="UP001385951">
    <property type="component" value="Unassembled WGS sequence"/>
</dbReference>
<dbReference type="InterPro" id="IPR001406">
    <property type="entry name" value="PsdUridine_synth_TruA"/>
</dbReference>
<dbReference type="GO" id="GO:1990481">
    <property type="term" value="P:mRNA pseudouridine synthesis"/>
    <property type="evidence" value="ECO:0007669"/>
    <property type="project" value="TreeGrafter"/>
</dbReference>
<comment type="catalytic activity">
    <reaction evidence="4">
        <text>a uridine in tRNA = a pseudouridine in tRNA</text>
        <dbReference type="Rhea" id="RHEA:54572"/>
        <dbReference type="Rhea" id="RHEA-COMP:13339"/>
        <dbReference type="Rhea" id="RHEA-COMP:13934"/>
        <dbReference type="ChEBI" id="CHEBI:65314"/>
        <dbReference type="ChEBI" id="CHEBI:65315"/>
    </reaction>
</comment>
<dbReference type="Gene3D" id="3.30.70.660">
    <property type="entry name" value="Pseudouridine synthase I, catalytic domain, C-terminal subdomain"/>
    <property type="match status" value="1"/>
</dbReference>
<comment type="similarity">
    <text evidence="1">Belongs to the tRNA pseudouridine synthase TruA family.</text>
</comment>
<feature type="region of interest" description="Disordered" evidence="7">
    <location>
        <begin position="62"/>
        <end position="81"/>
    </location>
</feature>
<dbReference type="PANTHER" id="PTHR11142:SF4">
    <property type="entry name" value="PSEUDOURIDYLATE SYNTHASE 1 HOMOLOG"/>
    <property type="match status" value="1"/>
</dbReference>
<dbReference type="GO" id="GO:0005634">
    <property type="term" value="C:nucleus"/>
    <property type="evidence" value="ECO:0007669"/>
    <property type="project" value="TreeGrafter"/>
</dbReference>
<dbReference type="PANTHER" id="PTHR11142">
    <property type="entry name" value="PSEUDOURIDYLATE SYNTHASE"/>
    <property type="match status" value="1"/>
</dbReference>
<name>A0AAW0GB43_9APHY</name>
<dbReference type="Pfam" id="PF01416">
    <property type="entry name" value="PseudoU_synth_1"/>
    <property type="match status" value="1"/>
</dbReference>
<dbReference type="FunFam" id="3.30.70.580:FF:000002">
    <property type="entry name" value="tRNA pseudouridine synthase"/>
    <property type="match status" value="1"/>
</dbReference>
<feature type="region of interest" description="Disordered" evidence="7">
    <location>
        <begin position="89"/>
        <end position="156"/>
    </location>
</feature>
<evidence type="ECO:0000313" key="10">
    <source>
        <dbReference type="Proteomes" id="UP001385951"/>
    </source>
</evidence>
<feature type="compositionally biased region" description="Basic and acidic residues" evidence="7">
    <location>
        <begin position="142"/>
        <end position="151"/>
    </location>
</feature>
<dbReference type="EMBL" id="JASBNA010000017">
    <property type="protein sequence ID" value="KAK7686290.1"/>
    <property type="molecule type" value="Genomic_DNA"/>
</dbReference>
<protein>
    <recommendedName>
        <fullName evidence="8">Pseudouridine synthase I TruA alpha/beta domain-containing protein</fullName>
    </recommendedName>
</protein>
<comment type="caution">
    <text evidence="9">The sequence shown here is derived from an EMBL/GenBank/DDBJ whole genome shotgun (WGS) entry which is preliminary data.</text>
</comment>
<evidence type="ECO:0000256" key="7">
    <source>
        <dbReference type="SAM" id="MobiDB-lite"/>
    </source>
</evidence>
<feature type="active site" description="Nucleophile" evidence="5">
    <location>
        <position position="221"/>
    </location>
</feature>
<dbReference type="InterPro" id="IPR020103">
    <property type="entry name" value="PsdUridine_synth_cat_dom_sf"/>
</dbReference>
<feature type="compositionally biased region" description="Basic and acidic residues" evidence="7">
    <location>
        <begin position="66"/>
        <end position="81"/>
    </location>
</feature>
<keyword evidence="3" id="KW-0413">Isomerase</keyword>
<feature type="binding site" evidence="6">
    <location>
        <position position="280"/>
    </location>
    <ligand>
        <name>substrate</name>
    </ligand>
</feature>
<evidence type="ECO:0000313" key="9">
    <source>
        <dbReference type="EMBL" id="KAK7686290.1"/>
    </source>
</evidence>
<feature type="domain" description="Pseudouridine synthase I TruA alpha/beta" evidence="8">
    <location>
        <begin position="350"/>
        <end position="450"/>
    </location>
</feature>
<dbReference type="InterPro" id="IPR041708">
    <property type="entry name" value="PUS1/PUS2-like"/>
</dbReference>
<gene>
    <name evidence="9" type="ORF">QCA50_010514</name>
</gene>
<accession>A0AAW0GB43</accession>
<evidence type="ECO:0000256" key="1">
    <source>
        <dbReference type="ARBA" id="ARBA00009375"/>
    </source>
</evidence>
<dbReference type="InterPro" id="IPR020094">
    <property type="entry name" value="TruA/RsuA/RluB/E/F_N"/>
</dbReference>
<evidence type="ECO:0000256" key="6">
    <source>
        <dbReference type="PIRSR" id="PIRSR641708-2"/>
    </source>
</evidence>
<sequence length="575" mass="64624">MYRHLLRGHGIHNPLVLLTRHRTTGRLALSSYGILTSTIPSRHITMDIDQVSQGMKRTIDDVAGQDESKKMKLGETSEDDAHAATMVEKEVSGAEDVAGQNPSTQPDAGPSKSSGTKQQPKSKKQKKFEKRADRKERRRATLRPDGEERAESSGPRLPKRQCALLVGYSGAGYNGMQIQYTANVKTIEGTLFNALVKAGAVSQDNSDDPVKVNLGRAARTDAGVHAAGNLISMKLITEVPGVPDLVARINEELPPEIRLWSFLRVQNSFNARGLCDSRKYTYFFPSYLLIPPKPESGLHKTFLSKAPEGYTIEVHPFWKDTSPDSSPSDDMRRKREWRVGKETLEQLREIAQRFIGSHNFHNYTVGASYQDASSRRVMKEIEITDPMVYGDTEWIAVLLHGQSFMFHQIRKMIAALILIARTGTPPEVMTELYSNRTLFVPRMPALGLLLEYPLFGSYNKKTESLRDGRTPEHPEYRPPIDFEIHRADIDKFKQDFIYSGMRNVEDREGVFDAWVRTVDAYSGGDLLWLNPTGSIPEEAIIHLGTKRPQPFRERKRFDATSFPETGGEKMAGCCG</sequence>
<dbReference type="InterPro" id="IPR020095">
    <property type="entry name" value="PsdUridine_synth_TruA_C"/>
</dbReference>
<dbReference type="HAMAP" id="MF_00171">
    <property type="entry name" value="TruA"/>
    <property type="match status" value="1"/>
</dbReference>
<dbReference type="GO" id="GO:0031119">
    <property type="term" value="P:tRNA pseudouridine synthesis"/>
    <property type="evidence" value="ECO:0007669"/>
    <property type="project" value="InterPro"/>
</dbReference>
<dbReference type="Gene3D" id="3.30.70.580">
    <property type="entry name" value="Pseudouridine synthase I, catalytic domain, N-terminal subdomain"/>
    <property type="match status" value="1"/>
</dbReference>
<organism evidence="9 10">
    <name type="scientific">Cerrena zonata</name>
    <dbReference type="NCBI Taxonomy" id="2478898"/>
    <lineage>
        <taxon>Eukaryota</taxon>
        <taxon>Fungi</taxon>
        <taxon>Dikarya</taxon>
        <taxon>Basidiomycota</taxon>
        <taxon>Agaricomycotina</taxon>
        <taxon>Agaricomycetes</taxon>
        <taxon>Polyporales</taxon>
        <taxon>Cerrenaceae</taxon>
        <taxon>Cerrena</taxon>
    </lineage>
</organism>
<evidence type="ECO:0000256" key="4">
    <source>
        <dbReference type="ARBA" id="ARBA00036943"/>
    </source>
</evidence>
<dbReference type="GO" id="GO:0009982">
    <property type="term" value="F:pseudouridine synthase activity"/>
    <property type="evidence" value="ECO:0007669"/>
    <property type="project" value="InterPro"/>
</dbReference>
<dbReference type="AlphaFoldDB" id="A0AAW0GB43"/>
<evidence type="ECO:0000256" key="5">
    <source>
        <dbReference type="PIRSR" id="PIRSR641708-1"/>
    </source>
</evidence>
<dbReference type="NCBIfam" id="TIGR00071">
    <property type="entry name" value="hisT_truA"/>
    <property type="match status" value="1"/>
</dbReference>
<proteinExistence type="inferred from homology"/>
<evidence type="ECO:0000256" key="3">
    <source>
        <dbReference type="ARBA" id="ARBA00023235"/>
    </source>
</evidence>
<dbReference type="CDD" id="cd02568">
    <property type="entry name" value="PseudoU_synth_PUS1_PUS2"/>
    <property type="match status" value="1"/>
</dbReference>
<keyword evidence="10" id="KW-1185">Reference proteome</keyword>
<keyword evidence="2" id="KW-0819">tRNA processing</keyword>
<dbReference type="SUPFAM" id="SSF55120">
    <property type="entry name" value="Pseudouridine synthase"/>
    <property type="match status" value="1"/>
</dbReference>